<evidence type="ECO:0000313" key="2">
    <source>
        <dbReference type="Proteomes" id="UP001235303"/>
    </source>
</evidence>
<dbReference type="Proteomes" id="UP001235303">
    <property type="component" value="Unassembled WGS sequence"/>
</dbReference>
<dbReference type="EMBL" id="JAQOSP010000039">
    <property type="protein sequence ID" value="MDJ1168927.1"/>
    <property type="molecule type" value="Genomic_DNA"/>
</dbReference>
<gene>
    <name evidence="1" type="ORF">PMG71_05765</name>
</gene>
<comment type="caution">
    <text evidence="1">The sequence shown here is derived from an EMBL/GenBank/DDBJ whole genome shotgun (WGS) entry which is preliminary data.</text>
</comment>
<evidence type="ECO:0000313" key="1">
    <source>
        <dbReference type="EMBL" id="MDJ1168927.1"/>
    </source>
</evidence>
<accession>A0ABT7APV4</accession>
<organism evidence="1 2">
    <name type="scientific">Roseofilum acuticapitatum BLCC-M154</name>
    <dbReference type="NCBI Taxonomy" id="3022444"/>
    <lineage>
        <taxon>Bacteria</taxon>
        <taxon>Bacillati</taxon>
        <taxon>Cyanobacteriota</taxon>
        <taxon>Cyanophyceae</taxon>
        <taxon>Desertifilales</taxon>
        <taxon>Desertifilaceae</taxon>
        <taxon>Roseofilum</taxon>
        <taxon>Roseofilum acuticapitatum</taxon>
    </lineage>
</organism>
<proteinExistence type="predicted"/>
<name>A0ABT7APV4_9CYAN</name>
<keyword evidence="2" id="KW-1185">Reference proteome</keyword>
<reference evidence="1 2" key="1">
    <citation type="submission" date="2023-01" db="EMBL/GenBank/DDBJ databases">
        <title>Novel diversity within Roseofilum (Cyanobacteria; Desertifilaceae) from marine benthic mats with descriptions of four novel species.</title>
        <authorList>
            <person name="Wang Y."/>
            <person name="Berthold D.E."/>
            <person name="Hu J."/>
            <person name="Lefler F.W."/>
            <person name="Laughinghouse H.D. IV."/>
        </authorList>
    </citation>
    <scope>NUCLEOTIDE SEQUENCE [LARGE SCALE GENOMIC DNA]</scope>
    <source>
        <strain evidence="1 2">BLCC-M154</strain>
    </source>
</reference>
<sequence length="154" mass="17384">MFVDSVKERPANLPDFAVWPQPDNSTKILLCGHEEERGFITPSLPLPPFEDVLTLAIADPFEGIEDMSDEDASRYRREAKELDRKLTIIGGIFVRPTFTLPWDRTRLAHYRGLIYKSEAADVVAKLINAGCPLDMIILVDRDGNRVVEGEKVET</sequence>
<dbReference type="RefSeq" id="WP_283752691.1">
    <property type="nucleotide sequence ID" value="NZ_JAQOSP010000039.1"/>
</dbReference>
<protein>
    <submittedName>
        <fullName evidence="1">Uncharacterized protein</fullName>
    </submittedName>
</protein>